<evidence type="ECO:0000256" key="2">
    <source>
        <dbReference type="ARBA" id="ARBA00022771"/>
    </source>
</evidence>
<dbReference type="STRING" id="1348612.A0A397IZC7"/>
<dbReference type="EMBL" id="PQFF01000142">
    <property type="protein sequence ID" value="RHZ79136.1"/>
    <property type="molecule type" value="Genomic_DNA"/>
</dbReference>
<dbReference type="GO" id="GO:0016567">
    <property type="term" value="P:protein ubiquitination"/>
    <property type="evidence" value="ECO:0007669"/>
    <property type="project" value="UniProtKB-UniPathway"/>
</dbReference>
<keyword evidence="2 4" id="KW-0863">Zinc-finger</keyword>
<dbReference type="AlphaFoldDB" id="A0A397IZC7"/>
<dbReference type="PROSITE" id="PS00518">
    <property type="entry name" value="ZF_RING_1"/>
    <property type="match status" value="1"/>
</dbReference>
<evidence type="ECO:0000256" key="5">
    <source>
        <dbReference type="SAM" id="MobiDB-lite"/>
    </source>
</evidence>
<proteinExistence type="predicted"/>
<dbReference type="GO" id="GO:0008270">
    <property type="term" value="F:zinc ion binding"/>
    <property type="evidence" value="ECO:0007669"/>
    <property type="project" value="UniProtKB-KW"/>
</dbReference>
<gene>
    <name evidence="7" type="ORF">Glove_151g159</name>
</gene>
<dbReference type="SUPFAM" id="SSF57850">
    <property type="entry name" value="RING/U-box"/>
    <property type="match status" value="1"/>
</dbReference>
<dbReference type="InterPro" id="IPR017907">
    <property type="entry name" value="Znf_RING_CS"/>
</dbReference>
<sequence>MPSNNNQQQLILPPNFSSPSRPSRPSRPPQLMLPPTLFSPSRRRRRRQRPGPYNRARFTNTVNCTICLSPPNSAVVTPCGHTFCHRCLSNWTQRSLTCPVCRAGIHPIPTQRR</sequence>
<evidence type="ECO:0000313" key="8">
    <source>
        <dbReference type="Proteomes" id="UP000266861"/>
    </source>
</evidence>
<dbReference type="Proteomes" id="UP000266861">
    <property type="component" value="Unassembled WGS sequence"/>
</dbReference>
<dbReference type="Pfam" id="PF13639">
    <property type="entry name" value="zf-RING_2"/>
    <property type="match status" value="1"/>
</dbReference>
<name>A0A397IZC7_9GLOM</name>
<feature type="region of interest" description="Disordered" evidence="5">
    <location>
        <begin position="1"/>
        <end position="56"/>
    </location>
</feature>
<dbReference type="InterPro" id="IPR047134">
    <property type="entry name" value="RNF4"/>
</dbReference>
<dbReference type="Gene3D" id="3.30.40.10">
    <property type="entry name" value="Zinc/RING finger domain, C3HC4 (zinc finger)"/>
    <property type="match status" value="1"/>
</dbReference>
<feature type="compositionally biased region" description="Low complexity" evidence="5">
    <location>
        <begin position="1"/>
        <end position="24"/>
    </location>
</feature>
<dbReference type="PANTHER" id="PTHR23041:SF78">
    <property type="entry name" value="E3 UBIQUITIN-PROTEIN LIGASE RNF4"/>
    <property type="match status" value="1"/>
</dbReference>
<accession>A0A397IZC7</accession>
<keyword evidence="3" id="KW-0862">Zinc</keyword>
<dbReference type="PROSITE" id="PS50089">
    <property type="entry name" value="ZF_RING_2"/>
    <property type="match status" value="1"/>
</dbReference>
<dbReference type="SMART" id="SM00184">
    <property type="entry name" value="RING"/>
    <property type="match status" value="1"/>
</dbReference>
<keyword evidence="1" id="KW-0479">Metal-binding</keyword>
<dbReference type="OrthoDB" id="6270329at2759"/>
<evidence type="ECO:0000259" key="6">
    <source>
        <dbReference type="PROSITE" id="PS50089"/>
    </source>
</evidence>
<organism evidence="7 8">
    <name type="scientific">Diversispora epigaea</name>
    <dbReference type="NCBI Taxonomy" id="1348612"/>
    <lineage>
        <taxon>Eukaryota</taxon>
        <taxon>Fungi</taxon>
        <taxon>Fungi incertae sedis</taxon>
        <taxon>Mucoromycota</taxon>
        <taxon>Glomeromycotina</taxon>
        <taxon>Glomeromycetes</taxon>
        <taxon>Diversisporales</taxon>
        <taxon>Diversisporaceae</taxon>
        <taxon>Diversispora</taxon>
    </lineage>
</organism>
<dbReference type="PANTHER" id="PTHR23041">
    <property type="entry name" value="RING FINGER DOMAIN-CONTAINING"/>
    <property type="match status" value="1"/>
</dbReference>
<evidence type="ECO:0000256" key="4">
    <source>
        <dbReference type="PROSITE-ProRule" id="PRU00175"/>
    </source>
</evidence>
<comment type="caution">
    <text evidence="7">The sequence shown here is derived from an EMBL/GenBank/DDBJ whole genome shotgun (WGS) entry which is preliminary data.</text>
</comment>
<evidence type="ECO:0000256" key="1">
    <source>
        <dbReference type="ARBA" id="ARBA00022723"/>
    </source>
</evidence>
<dbReference type="UniPathway" id="UPA00143"/>
<feature type="domain" description="RING-type" evidence="6">
    <location>
        <begin position="64"/>
        <end position="102"/>
    </location>
</feature>
<evidence type="ECO:0000256" key="3">
    <source>
        <dbReference type="ARBA" id="ARBA00022833"/>
    </source>
</evidence>
<dbReference type="InterPro" id="IPR013083">
    <property type="entry name" value="Znf_RING/FYVE/PHD"/>
</dbReference>
<reference evidence="7 8" key="1">
    <citation type="submission" date="2018-08" db="EMBL/GenBank/DDBJ databases">
        <title>Genome and evolution of the arbuscular mycorrhizal fungus Diversispora epigaea (formerly Glomus versiforme) and its bacterial endosymbionts.</title>
        <authorList>
            <person name="Sun X."/>
            <person name="Fei Z."/>
            <person name="Harrison M."/>
        </authorList>
    </citation>
    <scope>NUCLEOTIDE SEQUENCE [LARGE SCALE GENOMIC DNA]</scope>
    <source>
        <strain evidence="7 8">IT104</strain>
    </source>
</reference>
<keyword evidence="8" id="KW-1185">Reference proteome</keyword>
<protein>
    <recommendedName>
        <fullName evidence="6">RING-type domain-containing protein</fullName>
    </recommendedName>
</protein>
<evidence type="ECO:0000313" key="7">
    <source>
        <dbReference type="EMBL" id="RHZ79136.1"/>
    </source>
</evidence>
<dbReference type="InterPro" id="IPR001841">
    <property type="entry name" value="Znf_RING"/>
</dbReference>